<gene>
    <name evidence="5" type="ORF">MJA45_18990</name>
</gene>
<dbReference type="KEGG" id="paun:MJA45_18990"/>
<proteinExistence type="inferred from homology"/>
<comment type="similarity">
    <text evidence="1">Belongs to the DedA family.</text>
</comment>
<sequence>MTGTDRERVPGKREDPLTEGGRGMLQEALQEFIVRYGYYAMYGLLAAGIVGLPVPDEILMTFVGYLTSLGLFNPYLAVAVSFGGAMTGMIVSYYLGKKVGKPFLWKYGKWVKLTPRRLERAESWFRKYGLWTVSFGYFVPGVRHFTCYLAGVSQVKLWKYLLFAGGGAFVWCTLFITLGRVVGQGMEHLFHLIHTYVGWGLFAVIAVSAAVVLSAIRFRKKTPPEHS</sequence>
<evidence type="ECO:0000256" key="1">
    <source>
        <dbReference type="ARBA" id="ARBA00010792"/>
    </source>
</evidence>
<accession>A0AA96RDR4</accession>
<feature type="region of interest" description="Disordered" evidence="2">
    <location>
        <begin position="1"/>
        <end position="20"/>
    </location>
</feature>
<dbReference type="PANTHER" id="PTHR42709:SF9">
    <property type="entry name" value="ALKALINE PHOSPHATASE LIKE PROTEIN"/>
    <property type="match status" value="1"/>
</dbReference>
<reference evidence="5 6" key="1">
    <citation type="submission" date="2022-02" db="EMBL/GenBank/DDBJ databases">
        <title>Paenibacillus sp. MBLB1776 Whole Genome Shotgun Sequencing.</title>
        <authorList>
            <person name="Hwang C.Y."/>
            <person name="Cho E.-S."/>
            <person name="Seo M.-J."/>
        </authorList>
    </citation>
    <scope>NUCLEOTIDE SEQUENCE [LARGE SCALE GENOMIC DNA]</scope>
    <source>
        <strain evidence="5 6">MBLB1776</strain>
    </source>
</reference>
<dbReference type="EMBL" id="CP130318">
    <property type="protein sequence ID" value="WNQ09701.1"/>
    <property type="molecule type" value="Genomic_DNA"/>
</dbReference>
<evidence type="ECO:0000259" key="4">
    <source>
        <dbReference type="Pfam" id="PF09335"/>
    </source>
</evidence>
<dbReference type="GO" id="GO:0005886">
    <property type="term" value="C:plasma membrane"/>
    <property type="evidence" value="ECO:0007669"/>
    <property type="project" value="TreeGrafter"/>
</dbReference>
<dbReference type="Pfam" id="PF09335">
    <property type="entry name" value="VTT_dom"/>
    <property type="match status" value="1"/>
</dbReference>
<dbReference type="RefSeq" id="WP_315603475.1">
    <property type="nucleotide sequence ID" value="NZ_CP130318.1"/>
</dbReference>
<evidence type="ECO:0000256" key="3">
    <source>
        <dbReference type="SAM" id="Phobius"/>
    </source>
</evidence>
<evidence type="ECO:0000313" key="6">
    <source>
        <dbReference type="Proteomes" id="UP001305702"/>
    </source>
</evidence>
<protein>
    <submittedName>
        <fullName evidence="5">DedA family protein</fullName>
    </submittedName>
</protein>
<dbReference type="PANTHER" id="PTHR42709">
    <property type="entry name" value="ALKALINE PHOSPHATASE LIKE PROTEIN"/>
    <property type="match status" value="1"/>
</dbReference>
<keyword evidence="3" id="KW-1133">Transmembrane helix</keyword>
<keyword evidence="6" id="KW-1185">Reference proteome</keyword>
<name>A0AA96RDR4_9BACL</name>
<feature type="transmembrane region" description="Helical" evidence="3">
    <location>
        <begin position="75"/>
        <end position="96"/>
    </location>
</feature>
<feature type="domain" description="VTT" evidence="4">
    <location>
        <begin position="54"/>
        <end position="180"/>
    </location>
</feature>
<keyword evidence="3" id="KW-0472">Membrane</keyword>
<dbReference type="AlphaFoldDB" id="A0AA96RDR4"/>
<evidence type="ECO:0000256" key="2">
    <source>
        <dbReference type="SAM" id="MobiDB-lite"/>
    </source>
</evidence>
<feature type="compositionally biased region" description="Basic and acidic residues" evidence="2">
    <location>
        <begin position="1"/>
        <end position="16"/>
    </location>
</feature>
<dbReference type="Proteomes" id="UP001305702">
    <property type="component" value="Chromosome"/>
</dbReference>
<keyword evidence="3" id="KW-0812">Transmembrane</keyword>
<organism evidence="5 6">
    <name type="scientific">Paenibacillus aurantius</name>
    <dbReference type="NCBI Taxonomy" id="2918900"/>
    <lineage>
        <taxon>Bacteria</taxon>
        <taxon>Bacillati</taxon>
        <taxon>Bacillota</taxon>
        <taxon>Bacilli</taxon>
        <taxon>Bacillales</taxon>
        <taxon>Paenibacillaceae</taxon>
        <taxon>Paenibacillus</taxon>
    </lineage>
</organism>
<feature type="transmembrane region" description="Helical" evidence="3">
    <location>
        <begin position="196"/>
        <end position="216"/>
    </location>
</feature>
<feature type="transmembrane region" description="Helical" evidence="3">
    <location>
        <begin position="157"/>
        <end position="176"/>
    </location>
</feature>
<evidence type="ECO:0000313" key="5">
    <source>
        <dbReference type="EMBL" id="WNQ09701.1"/>
    </source>
</evidence>
<dbReference type="InterPro" id="IPR032816">
    <property type="entry name" value="VTT_dom"/>
</dbReference>
<dbReference type="InterPro" id="IPR051311">
    <property type="entry name" value="DedA_domain"/>
</dbReference>
<feature type="transmembrane region" description="Helical" evidence="3">
    <location>
        <begin position="36"/>
        <end position="55"/>
    </location>
</feature>